<dbReference type="GO" id="GO:0071555">
    <property type="term" value="P:cell wall organization"/>
    <property type="evidence" value="ECO:0007669"/>
    <property type="project" value="TreeGrafter"/>
</dbReference>
<dbReference type="GO" id="GO:0008800">
    <property type="term" value="F:beta-lactamase activity"/>
    <property type="evidence" value="ECO:0007669"/>
    <property type="project" value="UniProtKB-UniRule"/>
</dbReference>
<evidence type="ECO:0000256" key="4">
    <source>
        <dbReference type="ARBA" id="ARBA00022729"/>
    </source>
</evidence>
<dbReference type="GO" id="GO:0005886">
    <property type="term" value="C:plasma membrane"/>
    <property type="evidence" value="ECO:0007669"/>
    <property type="project" value="TreeGrafter"/>
</dbReference>
<dbReference type="PANTHER" id="PTHR30627:SF6">
    <property type="entry name" value="BETA-LACTAMASE YBXI-RELATED"/>
    <property type="match status" value="1"/>
</dbReference>
<dbReference type="OrthoDB" id="9762883at2"/>
<dbReference type="Pfam" id="PF00905">
    <property type="entry name" value="Transpeptidase"/>
    <property type="match status" value="1"/>
</dbReference>
<evidence type="ECO:0000256" key="2">
    <source>
        <dbReference type="ARBA" id="ARBA00007898"/>
    </source>
</evidence>
<dbReference type="KEGG" id="ptc:phytr_7130"/>
<evidence type="ECO:0000256" key="6">
    <source>
        <dbReference type="ARBA" id="ARBA00023251"/>
    </source>
</evidence>
<gene>
    <name evidence="11" type="ORF">phytr_7130</name>
</gene>
<comment type="similarity">
    <text evidence="2 8">Belongs to the class-D beta-lactamase family.</text>
</comment>
<feature type="modified residue" description="N6-carboxylysine" evidence="7">
    <location>
        <position position="49"/>
    </location>
</feature>
<keyword evidence="5 8" id="KW-0378">Hydrolase</keyword>
<evidence type="ECO:0000256" key="5">
    <source>
        <dbReference type="ARBA" id="ARBA00022801"/>
    </source>
</evidence>
<sequence length="265" mass="30367">MKQFLALLISLCATEVFAAKICFTAKEKDKMIHQEGDCSNQYPPESTFKIALSLMGFNSSIFVDQDTPLWEYKNEYASFNNICKQDQTPKTWMRDSCLWYSQILTSKLGTRKFQQYVRDFNYGNMNLSGDKGLNNGLSRSWISSSLKISPHQQLDFLQNIIEQKLPVNKKSYIQTKGIMFVTELAAGWKLYGKTGSGVQVDHNCNKSELQQGWFVGYIQKGSRSIVFASHIADDKKENVPASFRARNEAFIKLYYIINELEGSKY</sequence>
<dbReference type="EC" id="3.5.2.6" evidence="3 8"/>
<dbReference type="AlphaFoldDB" id="A0A2P1P8Q9"/>
<feature type="signal peptide" evidence="9">
    <location>
        <begin position="1"/>
        <end position="18"/>
    </location>
</feature>
<dbReference type="GO" id="GO:0046677">
    <property type="term" value="P:response to antibiotic"/>
    <property type="evidence" value="ECO:0007669"/>
    <property type="project" value="UniProtKB-UniRule"/>
</dbReference>
<evidence type="ECO:0000256" key="3">
    <source>
        <dbReference type="ARBA" id="ARBA00012865"/>
    </source>
</evidence>
<dbReference type="GO" id="GO:0017001">
    <property type="term" value="P:antibiotic catabolic process"/>
    <property type="evidence" value="ECO:0007669"/>
    <property type="project" value="InterPro"/>
</dbReference>
<accession>A0A2P1P8Q9</accession>
<evidence type="ECO:0000256" key="1">
    <source>
        <dbReference type="ARBA" id="ARBA00001526"/>
    </source>
</evidence>
<comment type="catalytic activity">
    <reaction evidence="1 8">
        <text>a beta-lactam + H2O = a substituted beta-amino acid</text>
        <dbReference type="Rhea" id="RHEA:20401"/>
        <dbReference type="ChEBI" id="CHEBI:15377"/>
        <dbReference type="ChEBI" id="CHEBI:35627"/>
        <dbReference type="ChEBI" id="CHEBI:140347"/>
        <dbReference type="EC" id="3.5.2.6"/>
    </reaction>
</comment>
<dbReference type="InterPro" id="IPR002137">
    <property type="entry name" value="Beta-lactam_class-D_AS"/>
</dbReference>
<feature type="domain" description="Penicillin-binding protein transpeptidase" evidence="10">
    <location>
        <begin position="35"/>
        <end position="239"/>
    </location>
</feature>
<proteinExistence type="inferred from homology"/>
<dbReference type="Proteomes" id="UP000241762">
    <property type="component" value="Chromosome"/>
</dbReference>
<dbReference type="PROSITE" id="PS00337">
    <property type="entry name" value="BETA_LACTAMASE_D"/>
    <property type="match status" value="1"/>
</dbReference>
<feature type="active site" description="Acyl-ester intermediate" evidence="7">
    <location>
        <position position="46"/>
    </location>
</feature>
<dbReference type="InterPro" id="IPR012338">
    <property type="entry name" value="Beta-lactam/transpept-like"/>
</dbReference>
<dbReference type="Gene3D" id="3.40.710.10">
    <property type="entry name" value="DD-peptidase/beta-lactamase superfamily"/>
    <property type="match status" value="1"/>
</dbReference>
<evidence type="ECO:0000259" key="10">
    <source>
        <dbReference type="Pfam" id="PF00905"/>
    </source>
</evidence>
<dbReference type="SUPFAM" id="SSF56601">
    <property type="entry name" value="beta-lactamase/transpeptidase-like"/>
    <property type="match status" value="1"/>
</dbReference>
<organism evidence="11 12">
    <name type="scientific">Candidatus Phycorickettsia trachydisci</name>
    <dbReference type="NCBI Taxonomy" id="2115978"/>
    <lineage>
        <taxon>Bacteria</taxon>
        <taxon>Pseudomonadati</taxon>
        <taxon>Pseudomonadota</taxon>
        <taxon>Alphaproteobacteria</taxon>
        <taxon>Rickettsiales</taxon>
        <taxon>Rickettsiaceae</taxon>
        <taxon>Candidatus Phycorickettsia</taxon>
    </lineage>
</organism>
<evidence type="ECO:0000313" key="12">
    <source>
        <dbReference type="Proteomes" id="UP000241762"/>
    </source>
</evidence>
<dbReference type="GO" id="GO:0008658">
    <property type="term" value="F:penicillin binding"/>
    <property type="evidence" value="ECO:0007669"/>
    <property type="project" value="InterPro"/>
</dbReference>
<keyword evidence="12" id="KW-1185">Reference proteome</keyword>
<name>A0A2P1P8Q9_9RICK</name>
<evidence type="ECO:0000256" key="9">
    <source>
        <dbReference type="SAM" id="SignalP"/>
    </source>
</evidence>
<dbReference type="RefSeq" id="WP_106874507.1">
    <property type="nucleotide sequence ID" value="NZ_CP027845.1"/>
</dbReference>
<dbReference type="EMBL" id="CP027845">
    <property type="protein sequence ID" value="AVP87653.1"/>
    <property type="molecule type" value="Genomic_DNA"/>
</dbReference>
<evidence type="ECO:0000256" key="7">
    <source>
        <dbReference type="PIRSR" id="PIRSR602137-50"/>
    </source>
</evidence>
<feature type="chain" id="PRO_5015157018" description="Beta-lactamase" evidence="9">
    <location>
        <begin position="19"/>
        <end position="265"/>
    </location>
</feature>
<evidence type="ECO:0000256" key="8">
    <source>
        <dbReference type="RuleBase" id="RU361140"/>
    </source>
</evidence>
<dbReference type="PANTHER" id="PTHR30627">
    <property type="entry name" value="PEPTIDOGLYCAN D,D-TRANSPEPTIDASE"/>
    <property type="match status" value="1"/>
</dbReference>
<protein>
    <recommendedName>
        <fullName evidence="3 8">Beta-lactamase</fullName>
        <ecNumber evidence="3 8">3.5.2.6</ecNumber>
    </recommendedName>
</protein>
<keyword evidence="4 9" id="KW-0732">Signal</keyword>
<dbReference type="InterPro" id="IPR001460">
    <property type="entry name" value="PCN-bd_Tpept"/>
</dbReference>
<evidence type="ECO:0000313" key="11">
    <source>
        <dbReference type="EMBL" id="AVP87653.1"/>
    </source>
</evidence>
<dbReference type="NCBIfam" id="NF000270">
    <property type="entry name" value="bla_class_D_alt"/>
    <property type="match status" value="1"/>
</dbReference>
<reference evidence="11 12" key="1">
    <citation type="submission" date="2018-03" db="EMBL/GenBank/DDBJ databases">
        <title>A gene transfer event suggests a long-term partnership between eustigmatophyte algae and a novel lineage of endosymbiotic bacteria.</title>
        <authorList>
            <person name="Yurchenko T."/>
            <person name="Sevcikova T."/>
            <person name="Pribyl P."/>
            <person name="El Karkouri K."/>
            <person name="Klimes V."/>
            <person name="Amaral R."/>
            <person name="Zbrankova V."/>
            <person name="Kim E."/>
            <person name="Raoult D."/>
            <person name="Santos L.M.A."/>
            <person name="Elias M."/>
        </authorList>
    </citation>
    <scope>NUCLEOTIDE SEQUENCE [LARGE SCALE GENOMIC DNA]</scope>
    <source>
        <strain evidence="11">CCALA 838</strain>
    </source>
</reference>
<dbReference type="InterPro" id="IPR050515">
    <property type="entry name" value="Beta-lactam/transpept"/>
</dbReference>
<keyword evidence="6 8" id="KW-0046">Antibiotic resistance</keyword>